<protein>
    <submittedName>
        <fullName evidence="2">Uncharacterized protein</fullName>
    </submittedName>
</protein>
<organism evidence="2 3">
    <name type="scientific">Deinococcus humi</name>
    <dbReference type="NCBI Taxonomy" id="662880"/>
    <lineage>
        <taxon>Bacteria</taxon>
        <taxon>Thermotogati</taxon>
        <taxon>Deinococcota</taxon>
        <taxon>Deinococci</taxon>
        <taxon>Deinococcales</taxon>
        <taxon>Deinococcaceae</taxon>
        <taxon>Deinococcus</taxon>
    </lineage>
</organism>
<dbReference type="Proteomes" id="UP000552709">
    <property type="component" value="Unassembled WGS sequence"/>
</dbReference>
<evidence type="ECO:0000256" key="1">
    <source>
        <dbReference type="SAM" id="SignalP"/>
    </source>
</evidence>
<reference evidence="2 3" key="1">
    <citation type="submission" date="2020-08" db="EMBL/GenBank/DDBJ databases">
        <title>Genomic Encyclopedia of Type Strains, Phase IV (KMG-IV): sequencing the most valuable type-strain genomes for metagenomic binning, comparative biology and taxonomic classification.</title>
        <authorList>
            <person name="Goeker M."/>
        </authorList>
    </citation>
    <scope>NUCLEOTIDE SEQUENCE [LARGE SCALE GENOMIC DNA]</scope>
    <source>
        <strain evidence="2 3">DSM 27939</strain>
    </source>
</reference>
<dbReference type="RefSeq" id="WP_184129326.1">
    <property type="nucleotide sequence ID" value="NZ_JACHFL010000003.1"/>
</dbReference>
<gene>
    <name evidence="2" type="ORF">HNQ08_001521</name>
</gene>
<feature type="chain" id="PRO_5031422429" evidence="1">
    <location>
        <begin position="22"/>
        <end position="330"/>
    </location>
</feature>
<name>A0A7W8JV77_9DEIO</name>
<dbReference type="AlphaFoldDB" id="A0A7W8JV77"/>
<sequence length="330" mass="34252">MKALLLSVLLLLPAASAQGNAPPTSQPTTVTTPAVPSTLTLSAPLGTQVELQTTTISRTGVSNVQVTALPGSAASADELATIRRSVMAGMAGAQAVTVKGKVFYRVTGRDAGGNVTLLSSVVQNVPGQPPVTLRITQTLARNGAVSGLKVESDTPALNAAFAGLASEKLQELANQNGANFAAVYGQPLVVNQPRSQTVTVDATGLLSGLLGAFASQAELPELFGQIQSTPLQLTTVTTYGGLNAQGLHTFAQTSRYDRWKINVGGSADLPRFEVEMTDGQASSTQIYRKDGLPGPSSQTSRQMLNMTVAIEGVQVSLTMTIDQSVTMTLR</sequence>
<proteinExistence type="predicted"/>
<feature type="signal peptide" evidence="1">
    <location>
        <begin position="1"/>
        <end position="21"/>
    </location>
</feature>
<dbReference type="EMBL" id="JACHFL010000003">
    <property type="protein sequence ID" value="MBB5362426.1"/>
    <property type="molecule type" value="Genomic_DNA"/>
</dbReference>
<comment type="caution">
    <text evidence="2">The sequence shown here is derived from an EMBL/GenBank/DDBJ whole genome shotgun (WGS) entry which is preliminary data.</text>
</comment>
<keyword evidence="3" id="KW-1185">Reference proteome</keyword>
<keyword evidence="1" id="KW-0732">Signal</keyword>
<accession>A0A7W8JV77</accession>
<evidence type="ECO:0000313" key="2">
    <source>
        <dbReference type="EMBL" id="MBB5362426.1"/>
    </source>
</evidence>
<evidence type="ECO:0000313" key="3">
    <source>
        <dbReference type="Proteomes" id="UP000552709"/>
    </source>
</evidence>